<protein>
    <recommendedName>
        <fullName evidence="6">FMN dependent NADH:quinone oxidoreductase</fullName>
        <ecNumber evidence="6">1.6.5.-</ecNumber>
    </recommendedName>
    <alternativeName>
        <fullName evidence="6">Azo-dye reductase</fullName>
    </alternativeName>
    <alternativeName>
        <fullName evidence="6">FMN-dependent NADH-azo compound oxidoreductase</fullName>
    </alternativeName>
    <alternativeName>
        <fullName evidence="6">FMN-dependent NADH-azoreductase</fullName>
        <ecNumber evidence="6">1.7.1.17</ecNumber>
    </alternativeName>
</protein>
<feature type="domain" description="Flavodoxin-like fold" evidence="7">
    <location>
        <begin position="3"/>
        <end position="200"/>
    </location>
</feature>
<name>A0A6V6YPA9_9FLAO</name>
<dbReference type="HAMAP" id="MF_01216">
    <property type="entry name" value="Azoreductase_type1"/>
    <property type="match status" value="1"/>
</dbReference>
<dbReference type="GO" id="GO:0009055">
    <property type="term" value="F:electron transfer activity"/>
    <property type="evidence" value="ECO:0007669"/>
    <property type="project" value="UniProtKB-UniRule"/>
</dbReference>
<keyword evidence="1 6" id="KW-0285">Flavoprotein</keyword>
<sequence length="203" mass="22062">MSKRILNIITSIKGDNSFSNKLSNAVIEKLGNVYPEIEVQTLDLSKTPLPYLDASQIGAFFTPEEMHTDEQKEAIISSNNAVKELFDADIIVIGVSFYNFGIPAVLKGWVDQVSRAGVTFSYADGTPKGLVVNKKVYLSIASGAIFSEGPYKSNDFADPYLRAILGFLGMTDVTTFRVEGTAIPDFAESALPKALAAVEEFSF</sequence>
<dbReference type="Gene3D" id="3.40.50.360">
    <property type="match status" value="1"/>
</dbReference>
<dbReference type="Pfam" id="PF02525">
    <property type="entry name" value="Flavodoxin_2"/>
    <property type="match status" value="1"/>
</dbReference>
<dbReference type="GO" id="GO:0010181">
    <property type="term" value="F:FMN binding"/>
    <property type="evidence" value="ECO:0007669"/>
    <property type="project" value="UniProtKB-UniRule"/>
</dbReference>
<keyword evidence="9" id="KW-1185">Reference proteome</keyword>
<comment type="subunit">
    <text evidence="6">Homodimer.</text>
</comment>
<comment type="caution">
    <text evidence="6">Lacks conserved residue(s) required for the propagation of feature annotation.</text>
</comment>
<evidence type="ECO:0000256" key="2">
    <source>
        <dbReference type="ARBA" id="ARBA00022643"/>
    </source>
</evidence>
<evidence type="ECO:0000313" key="8">
    <source>
        <dbReference type="EMBL" id="CAD0001275.1"/>
    </source>
</evidence>
<dbReference type="RefSeq" id="WP_031457222.1">
    <property type="nucleotide sequence ID" value="NZ_CAIJDO010000066.1"/>
</dbReference>
<comment type="cofactor">
    <cofactor evidence="6">
        <name>FMN</name>
        <dbReference type="ChEBI" id="CHEBI:58210"/>
    </cofactor>
    <text evidence="6">Binds 1 FMN per subunit.</text>
</comment>
<reference evidence="8 9" key="1">
    <citation type="submission" date="2020-06" db="EMBL/GenBank/DDBJ databases">
        <authorList>
            <person name="Criscuolo A."/>
        </authorList>
    </citation>
    <scope>NUCLEOTIDE SEQUENCE [LARGE SCALE GENOMIC DNA]</scope>
    <source>
        <strain evidence="9">CIP 110025</strain>
    </source>
</reference>
<dbReference type="SUPFAM" id="SSF52218">
    <property type="entry name" value="Flavoproteins"/>
    <property type="match status" value="1"/>
</dbReference>
<feature type="binding site" evidence="6">
    <location>
        <position position="11"/>
    </location>
    <ligand>
        <name>FMN</name>
        <dbReference type="ChEBI" id="CHEBI:58210"/>
    </ligand>
</feature>
<evidence type="ECO:0000256" key="1">
    <source>
        <dbReference type="ARBA" id="ARBA00022630"/>
    </source>
</evidence>
<dbReference type="InterPro" id="IPR023048">
    <property type="entry name" value="NADH:quinone_OxRdtase_FMN_depd"/>
</dbReference>
<proteinExistence type="inferred from homology"/>
<keyword evidence="4 6" id="KW-0520">NAD</keyword>
<dbReference type="InterPro" id="IPR003680">
    <property type="entry name" value="Flavodoxin_fold"/>
</dbReference>
<keyword evidence="2 6" id="KW-0288">FMN</keyword>
<dbReference type="PANTHER" id="PTHR43741">
    <property type="entry name" value="FMN-DEPENDENT NADH-AZOREDUCTASE 1"/>
    <property type="match status" value="1"/>
</dbReference>
<dbReference type="EC" id="1.7.1.17" evidence="6"/>
<dbReference type="AlphaFoldDB" id="A0A6V6YPA9"/>
<comment type="caution">
    <text evidence="8">The sequence shown here is derived from an EMBL/GenBank/DDBJ whole genome shotgun (WGS) entry which is preliminary data.</text>
</comment>
<comment type="function">
    <text evidence="6">Quinone reductase that provides resistance to thiol-specific stress caused by electrophilic quinones.</text>
</comment>
<dbReference type="InterPro" id="IPR029039">
    <property type="entry name" value="Flavoprotein-like_sf"/>
</dbReference>
<gene>
    <name evidence="6" type="primary">azoR</name>
    <name evidence="8" type="ORF">FLACHUCJ7_00455</name>
</gene>
<dbReference type="PANTHER" id="PTHR43741:SF4">
    <property type="entry name" value="FMN-DEPENDENT NADH:QUINONE OXIDOREDUCTASE"/>
    <property type="match status" value="1"/>
</dbReference>
<comment type="catalytic activity">
    <reaction evidence="6">
        <text>2 a quinone + NADH + H(+) = 2 a 1,4-benzosemiquinone + NAD(+)</text>
        <dbReference type="Rhea" id="RHEA:65952"/>
        <dbReference type="ChEBI" id="CHEBI:15378"/>
        <dbReference type="ChEBI" id="CHEBI:57540"/>
        <dbReference type="ChEBI" id="CHEBI:57945"/>
        <dbReference type="ChEBI" id="CHEBI:132124"/>
        <dbReference type="ChEBI" id="CHEBI:134225"/>
    </reaction>
</comment>
<comment type="catalytic activity">
    <reaction evidence="5">
        <text>N,N-dimethyl-1,4-phenylenediamine + anthranilate + 2 NAD(+) = 2-(4-dimethylaminophenyl)diazenylbenzoate + 2 NADH + 2 H(+)</text>
        <dbReference type="Rhea" id="RHEA:55872"/>
        <dbReference type="ChEBI" id="CHEBI:15378"/>
        <dbReference type="ChEBI" id="CHEBI:15783"/>
        <dbReference type="ChEBI" id="CHEBI:16567"/>
        <dbReference type="ChEBI" id="CHEBI:57540"/>
        <dbReference type="ChEBI" id="CHEBI:57945"/>
        <dbReference type="ChEBI" id="CHEBI:71579"/>
        <dbReference type="EC" id="1.7.1.17"/>
    </reaction>
    <physiologicalReaction direction="right-to-left" evidence="5">
        <dbReference type="Rhea" id="RHEA:55874"/>
    </physiologicalReaction>
</comment>
<evidence type="ECO:0000256" key="4">
    <source>
        <dbReference type="ARBA" id="ARBA00023027"/>
    </source>
</evidence>
<comment type="similarity">
    <text evidence="6">Belongs to the azoreductase type 1 family.</text>
</comment>
<dbReference type="InterPro" id="IPR050104">
    <property type="entry name" value="FMN-dep_NADH:Q_OxRdtase_AzoR1"/>
</dbReference>
<dbReference type="GO" id="GO:0016652">
    <property type="term" value="F:oxidoreductase activity, acting on NAD(P)H as acceptor"/>
    <property type="evidence" value="ECO:0007669"/>
    <property type="project" value="UniProtKB-UniRule"/>
</dbReference>
<dbReference type="EMBL" id="CAIJDO010000066">
    <property type="protein sequence ID" value="CAD0001275.1"/>
    <property type="molecule type" value="Genomic_DNA"/>
</dbReference>
<dbReference type="GO" id="GO:0016655">
    <property type="term" value="F:oxidoreductase activity, acting on NAD(P)H, quinone or similar compound as acceptor"/>
    <property type="evidence" value="ECO:0007669"/>
    <property type="project" value="InterPro"/>
</dbReference>
<evidence type="ECO:0000256" key="6">
    <source>
        <dbReference type="HAMAP-Rule" id="MF_01216"/>
    </source>
</evidence>
<evidence type="ECO:0000259" key="7">
    <source>
        <dbReference type="Pfam" id="PF02525"/>
    </source>
</evidence>
<comment type="function">
    <text evidence="6">Also exhibits azoreductase activity. Catalyzes the reductive cleavage of the azo bond in aromatic azo compounds to the corresponding amines.</text>
</comment>
<dbReference type="EC" id="1.6.5.-" evidence="6"/>
<evidence type="ECO:0000256" key="3">
    <source>
        <dbReference type="ARBA" id="ARBA00023002"/>
    </source>
</evidence>
<keyword evidence="3 6" id="KW-0560">Oxidoreductase</keyword>
<feature type="binding site" evidence="6">
    <location>
        <begin position="17"/>
        <end position="19"/>
    </location>
    <ligand>
        <name>FMN</name>
        <dbReference type="ChEBI" id="CHEBI:58210"/>
    </ligand>
</feature>
<dbReference type="Proteomes" id="UP000556700">
    <property type="component" value="Unassembled WGS sequence"/>
</dbReference>
<evidence type="ECO:0000256" key="5">
    <source>
        <dbReference type="ARBA" id="ARBA00048542"/>
    </source>
</evidence>
<organism evidence="8 9">
    <name type="scientific">Flavobacterium chungangense</name>
    <dbReference type="NCBI Taxonomy" id="554283"/>
    <lineage>
        <taxon>Bacteria</taxon>
        <taxon>Pseudomonadati</taxon>
        <taxon>Bacteroidota</taxon>
        <taxon>Flavobacteriia</taxon>
        <taxon>Flavobacteriales</taxon>
        <taxon>Flavobacteriaceae</taxon>
        <taxon>Flavobacterium</taxon>
    </lineage>
</organism>
<accession>A0A6V6YPA9</accession>
<evidence type="ECO:0000313" key="9">
    <source>
        <dbReference type="Proteomes" id="UP000556700"/>
    </source>
</evidence>